<keyword evidence="1" id="KW-0472">Membrane</keyword>
<comment type="caution">
    <text evidence="2">The sequence shown here is derived from an EMBL/GenBank/DDBJ whole genome shotgun (WGS) entry which is preliminary data.</text>
</comment>
<evidence type="ECO:0000313" key="3">
    <source>
        <dbReference type="Proteomes" id="UP001595823"/>
    </source>
</evidence>
<sequence>MADEDRYQLLIWAITALYTFVWIIFGVIALAFDLPLWAGLLLGIPFTMGILKLRDGVEEKYGS</sequence>
<organism evidence="2 3">
    <name type="scientific">Salininema proteolyticum</name>
    <dbReference type="NCBI Taxonomy" id="1607685"/>
    <lineage>
        <taxon>Bacteria</taxon>
        <taxon>Bacillati</taxon>
        <taxon>Actinomycetota</taxon>
        <taxon>Actinomycetes</taxon>
        <taxon>Glycomycetales</taxon>
        <taxon>Glycomycetaceae</taxon>
        <taxon>Salininema</taxon>
    </lineage>
</organism>
<dbReference type="Proteomes" id="UP001595823">
    <property type="component" value="Unassembled WGS sequence"/>
</dbReference>
<name>A0ABV8U4K5_9ACTN</name>
<accession>A0ABV8U4K5</accession>
<reference evidence="3" key="1">
    <citation type="journal article" date="2019" name="Int. J. Syst. Evol. Microbiol.">
        <title>The Global Catalogue of Microorganisms (GCM) 10K type strain sequencing project: providing services to taxonomists for standard genome sequencing and annotation.</title>
        <authorList>
            <consortium name="The Broad Institute Genomics Platform"/>
            <consortium name="The Broad Institute Genome Sequencing Center for Infectious Disease"/>
            <person name="Wu L."/>
            <person name="Ma J."/>
        </authorList>
    </citation>
    <scope>NUCLEOTIDE SEQUENCE [LARGE SCALE GENOMIC DNA]</scope>
    <source>
        <strain evidence="3">IBRC-M 10908</strain>
    </source>
</reference>
<protein>
    <submittedName>
        <fullName evidence="2">Uncharacterized protein</fullName>
    </submittedName>
</protein>
<feature type="transmembrane region" description="Helical" evidence="1">
    <location>
        <begin position="36"/>
        <end position="53"/>
    </location>
</feature>
<keyword evidence="1" id="KW-1133">Transmembrane helix</keyword>
<keyword evidence="1" id="KW-0812">Transmembrane</keyword>
<evidence type="ECO:0000313" key="2">
    <source>
        <dbReference type="EMBL" id="MFC4338068.1"/>
    </source>
</evidence>
<keyword evidence="3" id="KW-1185">Reference proteome</keyword>
<proteinExistence type="predicted"/>
<evidence type="ECO:0000256" key="1">
    <source>
        <dbReference type="SAM" id="Phobius"/>
    </source>
</evidence>
<gene>
    <name evidence="2" type="ORF">ACFPET_23015</name>
</gene>
<dbReference type="EMBL" id="JBHSDK010000061">
    <property type="protein sequence ID" value="MFC4338068.1"/>
    <property type="molecule type" value="Genomic_DNA"/>
</dbReference>
<feature type="transmembrane region" description="Helical" evidence="1">
    <location>
        <begin position="9"/>
        <end position="30"/>
    </location>
</feature>
<dbReference type="RefSeq" id="WP_380625730.1">
    <property type="nucleotide sequence ID" value="NZ_JBHSDK010000061.1"/>
</dbReference>